<dbReference type="AlphaFoldDB" id="A0A9J7K0F6"/>
<dbReference type="OrthoDB" id="10264910at2759"/>
<dbReference type="GO" id="GO:0070545">
    <property type="term" value="C:PeBoW complex"/>
    <property type="evidence" value="ECO:0007669"/>
    <property type="project" value="TreeGrafter"/>
</dbReference>
<evidence type="ECO:0000313" key="2">
    <source>
        <dbReference type="Proteomes" id="UP001108280"/>
    </source>
</evidence>
<dbReference type="GO" id="GO:0003723">
    <property type="term" value="F:RNA binding"/>
    <property type="evidence" value="ECO:0007669"/>
    <property type="project" value="TreeGrafter"/>
</dbReference>
<reference evidence="2" key="1">
    <citation type="journal article" date="2018" name="Biotechnol. Bioeng.">
        <title>A reference genome of the Chinese hamster based on a hybrid assembly strategy.</title>
        <authorList>
            <person name="Rupp O."/>
            <person name="MacDonald M.L."/>
            <person name="Li S."/>
            <person name="Dhiman H."/>
            <person name="Polson S."/>
            <person name="Griep S."/>
            <person name="Heffner K."/>
            <person name="Hernandez I."/>
            <person name="Brinkrolf K."/>
            <person name="Jadhav V."/>
            <person name="Samoudi M."/>
            <person name="Hao H."/>
            <person name="Kingham B."/>
            <person name="Goesmann A."/>
            <person name="Betenbaugh M.J."/>
            <person name="Lewis N.E."/>
            <person name="Borth N."/>
            <person name="Lee K.H."/>
        </authorList>
    </citation>
    <scope>NUCLEOTIDE SEQUENCE [LARGE SCALE GENOMIC DNA]</scope>
    <source>
        <strain evidence="2">17A/GY</strain>
    </source>
</reference>
<name>A0A9J7K0F6_CRIGR</name>
<dbReference type="Pfam" id="PF06732">
    <property type="entry name" value="Pescadillo_N"/>
    <property type="match status" value="1"/>
</dbReference>
<dbReference type="GeneID" id="118238182"/>
<evidence type="ECO:0000313" key="3">
    <source>
        <dbReference type="RefSeq" id="XP_035294632.1"/>
    </source>
</evidence>
<accession>A0A9J7K0F6</accession>
<gene>
    <name evidence="3" type="primary">LOC118238182</name>
</gene>
<keyword evidence="2" id="KW-1185">Reference proteome</keyword>
<comment type="subcellular location">
    <subcellularLocation>
        <location evidence="1">Nucleus</location>
    </subcellularLocation>
</comment>
<protein>
    <submittedName>
        <fullName evidence="3">Pescadillo homolog</fullName>
    </submittedName>
</protein>
<proteinExistence type="predicted"/>
<organism evidence="2 3">
    <name type="scientific">Cricetulus griseus</name>
    <name type="common">Chinese hamster</name>
    <name type="synonym">Cricetulus barabensis griseus</name>
    <dbReference type="NCBI Taxonomy" id="10029"/>
    <lineage>
        <taxon>Eukaryota</taxon>
        <taxon>Metazoa</taxon>
        <taxon>Chordata</taxon>
        <taxon>Craniata</taxon>
        <taxon>Vertebrata</taxon>
        <taxon>Euteleostomi</taxon>
        <taxon>Mammalia</taxon>
        <taxon>Eutheria</taxon>
        <taxon>Euarchontoglires</taxon>
        <taxon>Glires</taxon>
        <taxon>Rodentia</taxon>
        <taxon>Myomorpha</taxon>
        <taxon>Muroidea</taxon>
        <taxon>Cricetidae</taxon>
        <taxon>Cricetinae</taxon>
        <taxon>Cricetulus</taxon>
    </lineage>
</organism>
<dbReference type="PANTHER" id="PTHR12221:SF6">
    <property type="entry name" value="PESCADILLO HOMOLOG"/>
    <property type="match status" value="1"/>
</dbReference>
<dbReference type="GO" id="GO:0000463">
    <property type="term" value="P:maturation of LSU-rRNA from tricistronic rRNA transcript (SSU-rRNA, 5.8S rRNA, LSU-rRNA)"/>
    <property type="evidence" value="ECO:0007669"/>
    <property type="project" value="TreeGrafter"/>
</dbReference>
<dbReference type="InterPro" id="IPR010613">
    <property type="entry name" value="PES"/>
</dbReference>
<evidence type="ECO:0000256" key="1">
    <source>
        <dbReference type="ARBA" id="ARBA00004123"/>
    </source>
</evidence>
<dbReference type="KEGG" id="cge:118238182"/>
<reference evidence="3" key="3">
    <citation type="submission" date="2025-08" db="UniProtKB">
        <authorList>
            <consortium name="RefSeq"/>
        </authorList>
    </citation>
    <scope>IDENTIFICATION</scope>
    <source>
        <strain evidence="3">17A/GY</strain>
        <tissue evidence="3">Liver</tissue>
    </source>
</reference>
<reference evidence="2" key="2">
    <citation type="journal article" date="2020" name="Biotechnol. Bioeng.">
        <title>Chromosome-scale scaffolds for the Chinese hamster reference genome assembly to facilitate the study of the CHO epigenome.</title>
        <authorList>
            <person name="Hilliard W."/>
            <person name="MacDonald M."/>
            <person name="Lee K.H."/>
        </authorList>
    </citation>
    <scope>NUCLEOTIDE SEQUENCE [LARGE SCALE GENOMIC DNA]</scope>
    <source>
        <strain evidence="2">17A/GY</strain>
    </source>
</reference>
<dbReference type="RefSeq" id="XP_035294632.1">
    <property type="nucleotide sequence ID" value="XM_035438741.1"/>
</dbReference>
<dbReference type="Proteomes" id="UP001108280">
    <property type="component" value="Chromosome 2"/>
</dbReference>
<dbReference type="PANTHER" id="PTHR12221">
    <property type="entry name" value="PESCADILLO - RELATED"/>
    <property type="match status" value="1"/>
</dbReference>
<sequence length="154" mass="17368">MCSADDPKSVKTVEKGIDEKQSSQLGFVAKISIGAGLAASIPLTSPYFMCLVHGFPLGLLQVVEYERGSATNYITRNKARKKLQLSLPDFRRLCILKGIYPHEPKHKKKVNKGSTAARTFYLIKDIKFLLHEPIVNRFREYKVSEAWVLVFVAL</sequence>